<evidence type="ECO:0000313" key="16">
    <source>
        <dbReference type="Proteomes" id="UP001610411"/>
    </source>
</evidence>
<evidence type="ECO:0000313" key="15">
    <source>
        <dbReference type="EMBL" id="KAL2779025.1"/>
    </source>
</evidence>
<evidence type="ECO:0000256" key="6">
    <source>
        <dbReference type="ARBA" id="ARBA00022837"/>
    </source>
</evidence>
<dbReference type="GO" id="GO:0007155">
    <property type="term" value="P:cell adhesion"/>
    <property type="evidence" value="ECO:0007669"/>
    <property type="project" value="UniProtKB-KW"/>
</dbReference>
<dbReference type="EMBL" id="JBFSEQ010000004">
    <property type="protein sequence ID" value="KAL2779025.1"/>
    <property type="molecule type" value="Genomic_DNA"/>
</dbReference>
<dbReference type="SUPFAM" id="SSF49313">
    <property type="entry name" value="Cadherin-like"/>
    <property type="match status" value="6"/>
</dbReference>
<dbReference type="PROSITE" id="PS00232">
    <property type="entry name" value="CADHERIN_1"/>
    <property type="match status" value="3"/>
</dbReference>
<feature type="chain" id="PRO_5044770082" evidence="13">
    <location>
        <begin position="30"/>
        <end position="948"/>
    </location>
</feature>
<protein>
    <submittedName>
        <fullName evidence="15">Protocadherin alpha-3 isoform 1</fullName>
    </submittedName>
</protein>
<keyword evidence="3" id="KW-0812">Transmembrane</keyword>
<dbReference type="Gene3D" id="2.60.40.60">
    <property type="entry name" value="Cadherins"/>
    <property type="match status" value="6"/>
</dbReference>
<dbReference type="FunFam" id="2.60.40.60:FF:000076">
    <property type="entry name" value="Protocadherin alpha 2"/>
    <property type="match status" value="1"/>
</dbReference>
<reference evidence="15 16" key="1">
    <citation type="journal article" date="2024" name="G3 (Bethesda)">
        <title>A hybrid genome assembly of the endangered aye-aye (Daubentonia madagascariensis).</title>
        <authorList>
            <person name="Versoza C.J."/>
            <person name="Pfeifer S.P."/>
        </authorList>
    </citation>
    <scope>NUCLEOTIDE SEQUENCE [LARGE SCALE GENOMIC DNA]</scope>
    <source>
        <strain evidence="15">6821</strain>
    </source>
</reference>
<evidence type="ECO:0000256" key="11">
    <source>
        <dbReference type="PROSITE-ProRule" id="PRU00043"/>
    </source>
</evidence>
<dbReference type="PANTHER" id="PTHR24028">
    <property type="entry name" value="CADHERIN-87A"/>
    <property type="match status" value="1"/>
</dbReference>
<accession>A0ABD2EJE1</accession>
<dbReference type="AlphaFoldDB" id="A0ABD2EJE1"/>
<evidence type="ECO:0000256" key="2">
    <source>
        <dbReference type="ARBA" id="ARBA00022475"/>
    </source>
</evidence>
<dbReference type="InterPro" id="IPR015919">
    <property type="entry name" value="Cadherin-like_sf"/>
</dbReference>
<dbReference type="PRINTS" id="PR00205">
    <property type="entry name" value="CADHERIN"/>
</dbReference>
<dbReference type="FunFam" id="2.60.40.60:FF:000006">
    <property type="entry name" value="Protocadherin alpha 2"/>
    <property type="match status" value="1"/>
</dbReference>
<keyword evidence="5" id="KW-0677">Repeat</keyword>
<evidence type="ECO:0000259" key="14">
    <source>
        <dbReference type="PROSITE" id="PS50268"/>
    </source>
</evidence>
<evidence type="ECO:0000256" key="4">
    <source>
        <dbReference type="ARBA" id="ARBA00022729"/>
    </source>
</evidence>
<dbReference type="FunFam" id="2.60.40.60:FF:000007">
    <property type="entry name" value="Protocadherin alpha 2"/>
    <property type="match status" value="1"/>
</dbReference>
<dbReference type="CDD" id="cd11304">
    <property type="entry name" value="Cadherin_repeat"/>
    <property type="match status" value="6"/>
</dbReference>
<proteinExistence type="predicted"/>
<evidence type="ECO:0000256" key="12">
    <source>
        <dbReference type="SAM" id="MobiDB-lite"/>
    </source>
</evidence>
<dbReference type="InterPro" id="IPR031904">
    <property type="entry name" value="Cadherin_CBD"/>
</dbReference>
<dbReference type="PROSITE" id="PS50268">
    <property type="entry name" value="CADHERIN_2"/>
    <property type="match status" value="6"/>
</dbReference>
<feature type="region of interest" description="Disordered" evidence="12">
    <location>
        <begin position="829"/>
        <end position="948"/>
    </location>
</feature>
<sequence>MLFSWREDPGAQRLLLSLLFLAAWEAGSGQLHYSVAEEAKHGTFVGRIAQDLGLELAELVPRLFRVASKGRGNLLEVNLQNGILFVNSRIDREELCGQSAECSIHLEVIVDRPLQVFHVEVEVRDINDNPPVFPMAVKNLFVSESRQPGSRFSLEGASDADIGTNSLLTYSLDSTEYFSLDVKRNDEEIKSLGLVLKKLLNREHTPKHHLLITAIDGGKPELTGTTQVKITVLDVNDNAPAFERTVYKVRLFENVPNGTLAVIVNASDLDEGVNKDIVYSFNTDTSVYILSKFHLDPVNGYISVKGNIDFEETKSYEIQVEATDQGNPPMADHCTVLVEILDVNDNVPELVIKSLSLPVLEDSPLGTVIALISVSDRDSGANGEVTCNLTTHVPFKLVSTFKNYYSLVLDSALDRESVSAYELVVTARDGGSPSLWATASVSVEVADVNDNAPAFLQPEYTVFVKENNPPGCHIFTVSARDADTQENAQVSYSLVERRVGERALSSYVSVHAESGKVYALQPLDHEELELLQFQVSARDAGLPPLGSNVTLQVFVLDENDNAPALLAPWASGTGGAVSELVPRSVGAGHVAAKVRAVDVDSGYNAWLSYELQPAAGIARSPFRVGLYTGEISTTRALDEADASLQRLLVLVKDHGEPALTSTATVLVSLVESGQALKASSRASAGAVGSEVALVDVNVYLIIAICAVSSLLVLTLLLYTALRCSVPPTEGACGPGEPTLVCSSAVGSYLQQRRQRVCSEEGLPKTDLMAFSPSLSPCPISRDREEQQDVNIDLSAKPRQPNPDWRYSASLRAGMHSSVHLEEAGILRAGPGGPDQQWPTVSSATPEPEAGEVSPPVGAGVNSNSWTFKYGPGNPKQSGPGELPDKFIIPGSPAIISIRQEPTNSQIDKSDFITFGKKEETKKKKKKKKGNKTQEKKEKGNSTTDNSDQ</sequence>
<keyword evidence="6 11" id="KW-0106">Calcium</keyword>
<keyword evidence="4 13" id="KW-0732">Signal</keyword>
<evidence type="ECO:0000256" key="5">
    <source>
        <dbReference type="ARBA" id="ARBA00022737"/>
    </source>
</evidence>
<dbReference type="InterPro" id="IPR050174">
    <property type="entry name" value="Protocadherin/Cadherin-CA"/>
</dbReference>
<feature type="domain" description="Cadherin" evidence="14">
    <location>
        <begin position="581"/>
        <end position="681"/>
    </location>
</feature>
<evidence type="ECO:0000256" key="3">
    <source>
        <dbReference type="ARBA" id="ARBA00022692"/>
    </source>
</evidence>
<feature type="domain" description="Cadherin" evidence="14">
    <location>
        <begin position="456"/>
        <end position="565"/>
    </location>
</feature>
<feature type="signal peptide" evidence="13">
    <location>
        <begin position="1"/>
        <end position="29"/>
    </location>
</feature>
<dbReference type="FunFam" id="2.60.40.60:FF:000001">
    <property type="entry name" value="Protocadherin alpha 2"/>
    <property type="match status" value="1"/>
</dbReference>
<dbReference type="InterPro" id="IPR020894">
    <property type="entry name" value="Cadherin_CS"/>
</dbReference>
<evidence type="ECO:0000256" key="8">
    <source>
        <dbReference type="ARBA" id="ARBA00022989"/>
    </source>
</evidence>
<dbReference type="FunFam" id="2.60.40.60:FF:000003">
    <property type="entry name" value="Protocadherin alpha 2"/>
    <property type="match status" value="1"/>
</dbReference>
<keyword evidence="7" id="KW-0130">Cell adhesion</keyword>
<feature type="domain" description="Cadherin" evidence="14">
    <location>
        <begin position="134"/>
        <end position="242"/>
    </location>
</feature>
<feature type="domain" description="Cadherin" evidence="14">
    <location>
        <begin position="351"/>
        <end position="455"/>
    </location>
</feature>
<evidence type="ECO:0000256" key="13">
    <source>
        <dbReference type="SAM" id="SignalP"/>
    </source>
</evidence>
<keyword evidence="10" id="KW-0325">Glycoprotein</keyword>
<gene>
    <name evidence="15" type="ORF">WCI35_012279</name>
</gene>
<dbReference type="Pfam" id="PF15974">
    <property type="entry name" value="Cadherin_tail"/>
    <property type="match status" value="1"/>
</dbReference>
<evidence type="ECO:0000256" key="1">
    <source>
        <dbReference type="ARBA" id="ARBA00004251"/>
    </source>
</evidence>
<evidence type="ECO:0000256" key="10">
    <source>
        <dbReference type="ARBA" id="ARBA00023180"/>
    </source>
</evidence>
<keyword evidence="16" id="KW-1185">Reference proteome</keyword>
<dbReference type="PANTHER" id="PTHR24028:SF327">
    <property type="entry name" value="PROTOCADHERIN ALPHA-3"/>
    <property type="match status" value="1"/>
</dbReference>
<dbReference type="Pfam" id="PF00028">
    <property type="entry name" value="Cadherin"/>
    <property type="match status" value="5"/>
</dbReference>
<evidence type="ECO:0000256" key="9">
    <source>
        <dbReference type="ARBA" id="ARBA00023136"/>
    </source>
</evidence>
<dbReference type="GO" id="GO:0005886">
    <property type="term" value="C:plasma membrane"/>
    <property type="evidence" value="ECO:0007669"/>
    <property type="project" value="UniProtKB-SubCell"/>
</dbReference>
<name>A0ABD2EJE1_DAUMA</name>
<keyword evidence="2" id="KW-1003">Cell membrane</keyword>
<dbReference type="Pfam" id="PF08266">
    <property type="entry name" value="Cadherin_2"/>
    <property type="match status" value="1"/>
</dbReference>
<dbReference type="SMART" id="SM00112">
    <property type="entry name" value="CA"/>
    <property type="match status" value="6"/>
</dbReference>
<feature type="compositionally biased region" description="Basic and acidic residues" evidence="12">
    <location>
        <begin position="907"/>
        <end position="921"/>
    </location>
</feature>
<feature type="domain" description="Cadherin" evidence="14">
    <location>
        <begin position="243"/>
        <end position="350"/>
    </location>
</feature>
<dbReference type="GO" id="GO:0007399">
    <property type="term" value="P:nervous system development"/>
    <property type="evidence" value="ECO:0007669"/>
    <property type="project" value="UniProtKB-ARBA"/>
</dbReference>
<dbReference type="Proteomes" id="UP001610411">
    <property type="component" value="Unassembled WGS sequence"/>
</dbReference>
<comment type="caution">
    <text evidence="15">The sequence shown here is derived from an EMBL/GenBank/DDBJ whole genome shotgun (WGS) entry which is preliminary data.</text>
</comment>
<keyword evidence="8" id="KW-1133">Transmembrane helix</keyword>
<organism evidence="15 16">
    <name type="scientific">Daubentonia madagascariensis</name>
    <name type="common">Aye-aye</name>
    <name type="synonym">Sciurus madagascariensis</name>
    <dbReference type="NCBI Taxonomy" id="31869"/>
    <lineage>
        <taxon>Eukaryota</taxon>
        <taxon>Metazoa</taxon>
        <taxon>Chordata</taxon>
        <taxon>Craniata</taxon>
        <taxon>Vertebrata</taxon>
        <taxon>Euteleostomi</taxon>
        <taxon>Mammalia</taxon>
        <taxon>Eutheria</taxon>
        <taxon>Euarchontoglires</taxon>
        <taxon>Primates</taxon>
        <taxon>Strepsirrhini</taxon>
        <taxon>Chiromyiformes</taxon>
        <taxon>Daubentoniidae</taxon>
        <taxon>Daubentonia</taxon>
    </lineage>
</organism>
<feature type="domain" description="Cadherin" evidence="14">
    <location>
        <begin position="28"/>
        <end position="133"/>
    </location>
</feature>
<evidence type="ECO:0000256" key="7">
    <source>
        <dbReference type="ARBA" id="ARBA00022889"/>
    </source>
</evidence>
<dbReference type="FunFam" id="2.60.40.60:FF:000002">
    <property type="entry name" value="Protocadherin alpha 2"/>
    <property type="match status" value="1"/>
</dbReference>
<keyword evidence="9" id="KW-0472">Membrane</keyword>
<dbReference type="GO" id="GO:0005509">
    <property type="term" value="F:calcium ion binding"/>
    <property type="evidence" value="ECO:0007669"/>
    <property type="project" value="UniProtKB-UniRule"/>
</dbReference>
<comment type="subcellular location">
    <subcellularLocation>
        <location evidence="1">Cell membrane</location>
        <topology evidence="1">Single-pass type I membrane protein</topology>
    </subcellularLocation>
</comment>
<dbReference type="InterPro" id="IPR013164">
    <property type="entry name" value="Cadherin_N"/>
</dbReference>
<dbReference type="InterPro" id="IPR002126">
    <property type="entry name" value="Cadherin-like_dom"/>
</dbReference>